<protein>
    <submittedName>
        <fullName evidence="2">Uncharacterized protein</fullName>
    </submittedName>
</protein>
<dbReference type="Proteomes" id="UP001218218">
    <property type="component" value="Unassembled WGS sequence"/>
</dbReference>
<evidence type="ECO:0000256" key="1">
    <source>
        <dbReference type="SAM" id="MobiDB-lite"/>
    </source>
</evidence>
<reference evidence="2" key="1">
    <citation type="submission" date="2023-03" db="EMBL/GenBank/DDBJ databases">
        <title>Massive genome expansion in bonnet fungi (Mycena s.s.) driven by repeated elements and novel gene families across ecological guilds.</title>
        <authorList>
            <consortium name="Lawrence Berkeley National Laboratory"/>
            <person name="Harder C.B."/>
            <person name="Miyauchi S."/>
            <person name="Viragh M."/>
            <person name="Kuo A."/>
            <person name="Thoen E."/>
            <person name="Andreopoulos B."/>
            <person name="Lu D."/>
            <person name="Skrede I."/>
            <person name="Drula E."/>
            <person name="Henrissat B."/>
            <person name="Morin E."/>
            <person name="Kohler A."/>
            <person name="Barry K."/>
            <person name="LaButti K."/>
            <person name="Morin E."/>
            <person name="Salamov A."/>
            <person name="Lipzen A."/>
            <person name="Mereny Z."/>
            <person name="Hegedus B."/>
            <person name="Baldrian P."/>
            <person name="Stursova M."/>
            <person name="Weitz H."/>
            <person name="Taylor A."/>
            <person name="Grigoriev I.V."/>
            <person name="Nagy L.G."/>
            <person name="Martin F."/>
            <person name="Kauserud H."/>
        </authorList>
    </citation>
    <scope>NUCLEOTIDE SEQUENCE</scope>
    <source>
        <strain evidence="2">CBHHK002</strain>
    </source>
</reference>
<organism evidence="2 3">
    <name type="scientific">Mycena albidolilacea</name>
    <dbReference type="NCBI Taxonomy" id="1033008"/>
    <lineage>
        <taxon>Eukaryota</taxon>
        <taxon>Fungi</taxon>
        <taxon>Dikarya</taxon>
        <taxon>Basidiomycota</taxon>
        <taxon>Agaricomycotina</taxon>
        <taxon>Agaricomycetes</taxon>
        <taxon>Agaricomycetidae</taxon>
        <taxon>Agaricales</taxon>
        <taxon>Marasmiineae</taxon>
        <taxon>Mycenaceae</taxon>
        <taxon>Mycena</taxon>
    </lineage>
</organism>
<comment type="caution">
    <text evidence="2">The sequence shown here is derived from an EMBL/GenBank/DDBJ whole genome shotgun (WGS) entry which is preliminary data.</text>
</comment>
<keyword evidence="3" id="KW-1185">Reference proteome</keyword>
<dbReference type="AlphaFoldDB" id="A0AAD6Z609"/>
<sequence length="124" mass="13697">MSKKTPSEFKNRLSTFSLSLWRSDSPPSIAESNEQPDPAQPLRASPVMPKIAEIEANIDAHTAAEDTPTGPPRIAHQVLMLDEIVVEKRARWDDKTNMILGACQEHSQNATLEFCHLDDASTSS</sequence>
<name>A0AAD6Z609_9AGAR</name>
<evidence type="ECO:0000313" key="2">
    <source>
        <dbReference type="EMBL" id="KAJ7308706.1"/>
    </source>
</evidence>
<evidence type="ECO:0000313" key="3">
    <source>
        <dbReference type="Proteomes" id="UP001218218"/>
    </source>
</evidence>
<dbReference type="EMBL" id="JARIHO010000084">
    <property type="protein sequence ID" value="KAJ7308706.1"/>
    <property type="molecule type" value="Genomic_DNA"/>
</dbReference>
<gene>
    <name evidence="2" type="ORF">DFH08DRAFT_944357</name>
</gene>
<accession>A0AAD6Z609</accession>
<proteinExistence type="predicted"/>
<feature type="region of interest" description="Disordered" evidence="1">
    <location>
        <begin position="24"/>
        <end position="46"/>
    </location>
</feature>
<feature type="compositionally biased region" description="Polar residues" evidence="1">
    <location>
        <begin position="24"/>
        <end position="35"/>
    </location>
</feature>